<evidence type="ECO:0000256" key="5">
    <source>
        <dbReference type="ARBA" id="ARBA00022691"/>
    </source>
</evidence>
<evidence type="ECO:0000256" key="6">
    <source>
        <dbReference type="HAMAP-Rule" id="MF_01877"/>
    </source>
</evidence>
<evidence type="ECO:0000256" key="2">
    <source>
        <dbReference type="ARBA" id="ARBA00022552"/>
    </source>
</evidence>
<dbReference type="CDD" id="cd11648">
    <property type="entry name" value="RsmI"/>
    <property type="match status" value="1"/>
</dbReference>
<dbReference type="OrthoDB" id="9809084at2"/>
<evidence type="ECO:0000256" key="3">
    <source>
        <dbReference type="ARBA" id="ARBA00022603"/>
    </source>
</evidence>
<evidence type="ECO:0000256" key="1">
    <source>
        <dbReference type="ARBA" id="ARBA00022490"/>
    </source>
</evidence>
<dbReference type="PROSITE" id="PS01296">
    <property type="entry name" value="RSMI"/>
    <property type="match status" value="1"/>
</dbReference>
<dbReference type="InterPro" id="IPR014777">
    <property type="entry name" value="4pyrrole_Mease_sub1"/>
</dbReference>
<dbReference type="RefSeq" id="WP_133696829.1">
    <property type="nucleotide sequence ID" value="NZ_SOBR01000003.1"/>
</dbReference>
<comment type="similarity">
    <text evidence="6">Belongs to the methyltransferase superfamily. RsmI family.</text>
</comment>
<dbReference type="EMBL" id="SOBR01000003">
    <property type="protein sequence ID" value="TDU23011.1"/>
    <property type="molecule type" value="Genomic_DNA"/>
</dbReference>
<accession>A0A4R7NR56</accession>
<feature type="domain" description="Tetrapyrrole methylase" evidence="7">
    <location>
        <begin position="9"/>
        <end position="207"/>
    </location>
</feature>
<proteinExistence type="inferred from homology"/>
<dbReference type="EC" id="2.1.1.198" evidence="6"/>
<dbReference type="Pfam" id="PF23016">
    <property type="entry name" value="RsmI_C"/>
    <property type="match status" value="1"/>
</dbReference>
<evidence type="ECO:0000256" key="4">
    <source>
        <dbReference type="ARBA" id="ARBA00022679"/>
    </source>
</evidence>
<keyword evidence="3 6" id="KW-0489">Methyltransferase</keyword>
<dbReference type="InterPro" id="IPR053910">
    <property type="entry name" value="RsmI_HTH"/>
</dbReference>
<keyword evidence="4 6" id="KW-0808">Transferase</keyword>
<dbReference type="SUPFAM" id="SSF53790">
    <property type="entry name" value="Tetrapyrrole methylase"/>
    <property type="match status" value="1"/>
</dbReference>
<dbReference type="GO" id="GO:0070677">
    <property type="term" value="F:rRNA (cytosine-2'-O-)-methyltransferase activity"/>
    <property type="evidence" value="ECO:0007669"/>
    <property type="project" value="UniProtKB-UniRule"/>
</dbReference>
<dbReference type="HAMAP" id="MF_01877">
    <property type="entry name" value="16SrRNA_methyltr_I"/>
    <property type="match status" value="1"/>
</dbReference>
<organism evidence="9 10">
    <name type="scientific">Chromohalobacter marismortui</name>
    <dbReference type="NCBI Taxonomy" id="42055"/>
    <lineage>
        <taxon>Bacteria</taxon>
        <taxon>Pseudomonadati</taxon>
        <taxon>Pseudomonadota</taxon>
        <taxon>Gammaproteobacteria</taxon>
        <taxon>Oceanospirillales</taxon>
        <taxon>Halomonadaceae</taxon>
        <taxon>Chromohalobacter</taxon>
    </lineage>
</organism>
<dbReference type="InterPro" id="IPR035996">
    <property type="entry name" value="4pyrrol_Methylase_sf"/>
</dbReference>
<dbReference type="Pfam" id="PF00590">
    <property type="entry name" value="TP_methylase"/>
    <property type="match status" value="1"/>
</dbReference>
<comment type="caution">
    <text evidence="9">The sequence shown here is derived from an EMBL/GenBank/DDBJ whole genome shotgun (WGS) entry which is preliminary data.</text>
</comment>
<dbReference type="FunFam" id="3.40.1010.10:FF:000007">
    <property type="entry name" value="Ribosomal RNA small subunit methyltransferase I"/>
    <property type="match status" value="1"/>
</dbReference>
<evidence type="ECO:0000313" key="9">
    <source>
        <dbReference type="EMBL" id="TDU23011.1"/>
    </source>
</evidence>
<keyword evidence="5 6" id="KW-0949">S-adenosyl-L-methionine</keyword>
<dbReference type="InterPro" id="IPR018063">
    <property type="entry name" value="SAM_MeTrfase_RsmI_CS"/>
</dbReference>
<dbReference type="GO" id="GO:0005737">
    <property type="term" value="C:cytoplasm"/>
    <property type="evidence" value="ECO:0007669"/>
    <property type="project" value="UniProtKB-SubCell"/>
</dbReference>
<dbReference type="Gene3D" id="3.30.950.10">
    <property type="entry name" value="Methyltransferase, Cobalt-precorrin-4 Transmethylase, Domain 2"/>
    <property type="match status" value="1"/>
</dbReference>
<evidence type="ECO:0000259" key="8">
    <source>
        <dbReference type="Pfam" id="PF23016"/>
    </source>
</evidence>
<dbReference type="InterPro" id="IPR014776">
    <property type="entry name" value="4pyrrole_Mease_sub2"/>
</dbReference>
<gene>
    <name evidence="6" type="primary">rsmI</name>
    <name evidence="9" type="ORF">C8E00_103384</name>
</gene>
<keyword evidence="1 6" id="KW-0963">Cytoplasm</keyword>
<dbReference type="Gene3D" id="3.40.1010.10">
    <property type="entry name" value="Cobalt-precorrin-4 Transmethylase, Domain 1"/>
    <property type="match status" value="1"/>
</dbReference>
<evidence type="ECO:0000259" key="7">
    <source>
        <dbReference type="Pfam" id="PF00590"/>
    </source>
</evidence>
<dbReference type="PANTHER" id="PTHR46111">
    <property type="entry name" value="RIBOSOMAL RNA SMALL SUBUNIT METHYLTRANSFERASE I"/>
    <property type="match status" value="1"/>
</dbReference>
<comment type="function">
    <text evidence="6">Catalyzes the 2'-O-methylation of the ribose of cytidine 1402 (C1402) in 16S rRNA.</text>
</comment>
<keyword evidence="10" id="KW-1185">Reference proteome</keyword>
<reference evidence="9 10" key="1">
    <citation type="submission" date="2019-03" db="EMBL/GenBank/DDBJ databases">
        <title>Genomic Encyclopedia of Type Strains, Phase IV (KMG-IV): sequencing the most valuable type-strain genomes for metagenomic binning, comparative biology and taxonomic classification.</title>
        <authorList>
            <person name="Goeker M."/>
        </authorList>
    </citation>
    <scope>NUCLEOTIDE SEQUENCE [LARGE SCALE GENOMIC DNA]</scope>
    <source>
        <strain evidence="9 10">DSM 6770</strain>
    </source>
</reference>
<feature type="domain" description="RsmI HTH" evidence="8">
    <location>
        <begin position="239"/>
        <end position="282"/>
    </location>
</feature>
<comment type="subcellular location">
    <subcellularLocation>
        <location evidence="6">Cytoplasm</location>
    </subcellularLocation>
</comment>
<protein>
    <recommendedName>
        <fullName evidence="6">Ribosomal RNA small subunit methyltransferase I</fullName>
        <ecNumber evidence="6">2.1.1.198</ecNumber>
    </recommendedName>
    <alternativeName>
        <fullName evidence="6">16S rRNA 2'-O-ribose C1402 methyltransferase</fullName>
    </alternativeName>
    <alternativeName>
        <fullName evidence="6">rRNA (cytidine-2'-O-)-methyltransferase RsmI</fullName>
    </alternativeName>
</protein>
<dbReference type="InterPro" id="IPR000878">
    <property type="entry name" value="4pyrrol_Mease"/>
</dbReference>
<name>A0A4R7NR56_9GAMM</name>
<sequence length="286" mass="31037">MSEGFEGALYVVATPIGNLEDLSPRATRVLGEVDWIAAEDTRHSARLLRPLGIDKPLVSLHEHNEQMRVETLRQALDTGKNVALISDAGTPLISDPGYVVVRELRASGHRVIPVPGACALITALSAAGLATNRFLFEGFLPAKGGPRRQRLMEGREREETLVYYESPHRIQATLQDIAALFGTRRVVLARELTKTFETFLDADAETLGRRMQEDPNQARGEFVIMVAGAAPPDDETHALAEGEAWLAAMLAEGVGVKAAATVVAGRLGGRKKYWYQCAQALKDGDG</sequence>
<dbReference type="NCBIfam" id="TIGR00096">
    <property type="entry name" value="16S rRNA (cytidine(1402)-2'-O)-methyltransferase"/>
    <property type="match status" value="1"/>
</dbReference>
<keyword evidence="2 6" id="KW-0698">rRNA processing</keyword>
<dbReference type="Proteomes" id="UP000295380">
    <property type="component" value="Unassembled WGS sequence"/>
</dbReference>
<dbReference type="FunFam" id="3.30.950.10:FF:000002">
    <property type="entry name" value="Ribosomal RNA small subunit methyltransferase I"/>
    <property type="match status" value="1"/>
</dbReference>
<dbReference type="PANTHER" id="PTHR46111:SF1">
    <property type="entry name" value="RIBOSOMAL RNA SMALL SUBUNIT METHYLTRANSFERASE I"/>
    <property type="match status" value="1"/>
</dbReference>
<comment type="catalytic activity">
    <reaction evidence="6">
        <text>cytidine(1402) in 16S rRNA + S-adenosyl-L-methionine = 2'-O-methylcytidine(1402) in 16S rRNA + S-adenosyl-L-homocysteine + H(+)</text>
        <dbReference type="Rhea" id="RHEA:42924"/>
        <dbReference type="Rhea" id="RHEA-COMP:10285"/>
        <dbReference type="Rhea" id="RHEA-COMP:10286"/>
        <dbReference type="ChEBI" id="CHEBI:15378"/>
        <dbReference type="ChEBI" id="CHEBI:57856"/>
        <dbReference type="ChEBI" id="CHEBI:59789"/>
        <dbReference type="ChEBI" id="CHEBI:74495"/>
        <dbReference type="ChEBI" id="CHEBI:82748"/>
        <dbReference type="EC" id="2.1.1.198"/>
    </reaction>
</comment>
<evidence type="ECO:0000313" key="10">
    <source>
        <dbReference type="Proteomes" id="UP000295380"/>
    </source>
</evidence>
<dbReference type="AlphaFoldDB" id="A0A4R7NR56"/>
<dbReference type="InterPro" id="IPR008189">
    <property type="entry name" value="rRNA_ssu_MeTfrase_I"/>
</dbReference>
<dbReference type="PIRSF" id="PIRSF005917">
    <property type="entry name" value="MTase_YraL"/>
    <property type="match status" value="1"/>
</dbReference>